<reference evidence="1" key="2">
    <citation type="submission" date="2023-01" db="EMBL/GenBank/DDBJ databases">
        <authorList>
            <person name="Sun Q."/>
            <person name="Evtushenko L."/>
        </authorList>
    </citation>
    <scope>NUCLEOTIDE SEQUENCE</scope>
    <source>
        <strain evidence="1">VKM B-2484</strain>
    </source>
</reference>
<organism evidence="1 2">
    <name type="scientific">Ancylobacter dichloromethanicus</name>
    <dbReference type="NCBI Taxonomy" id="518825"/>
    <lineage>
        <taxon>Bacteria</taxon>
        <taxon>Pseudomonadati</taxon>
        <taxon>Pseudomonadota</taxon>
        <taxon>Alphaproteobacteria</taxon>
        <taxon>Hyphomicrobiales</taxon>
        <taxon>Xanthobacteraceae</taxon>
        <taxon>Ancylobacter</taxon>
    </lineage>
</organism>
<dbReference type="InterPro" id="IPR012106">
    <property type="entry name" value="Phage_Mu_Gp1"/>
</dbReference>
<evidence type="ECO:0000313" key="1">
    <source>
        <dbReference type="EMBL" id="GLK74725.1"/>
    </source>
</evidence>
<dbReference type="RefSeq" id="WP_213376048.1">
    <property type="nucleotide sequence ID" value="NZ_BSFJ01000059.1"/>
</dbReference>
<protein>
    <recommendedName>
        <fullName evidence="3">Mu-like prophage I protein</fullName>
    </recommendedName>
</protein>
<dbReference type="AlphaFoldDB" id="A0A9W6N206"/>
<evidence type="ECO:0008006" key="3">
    <source>
        <dbReference type="Google" id="ProtNLM"/>
    </source>
</evidence>
<dbReference type="EMBL" id="BSFJ01000059">
    <property type="protein sequence ID" value="GLK74725.1"/>
    <property type="molecule type" value="Genomic_DNA"/>
</dbReference>
<dbReference type="Proteomes" id="UP001143370">
    <property type="component" value="Unassembled WGS sequence"/>
</dbReference>
<keyword evidence="2" id="KW-1185">Reference proteome</keyword>
<comment type="caution">
    <text evidence="1">The sequence shown here is derived from an EMBL/GenBank/DDBJ whole genome shotgun (WGS) entry which is preliminary data.</text>
</comment>
<name>A0A9W6N206_9HYPH</name>
<reference evidence="1" key="1">
    <citation type="journal article" date="2014" name="Int. J. Syst. Evol. Microbiol.">
        <title>Complete genome sequence of Corynebacterium casei LMG S-19264T (=DSM 44701T), isolated from a smear-ripened cheese.</title>
        <authorList>
            <consortium name="US DOE Joint Genome Institute (JGI-PGF)"/>
            <person name="Walter F."/>
            <person name="Albersmeier A."/>
            <person name="Kalinowski J."/>
            <person name="Ruckert C."/>
        </authorList>
    </citation>
    <scope>NUCLEOTIDE SEQUENCE</scope>
    <source>
        <strain evidence="1">VKM B-2484</strain>
    </source>
</reference>
<dbReference type="Pfam" id="PF10123">
    <property type="entry name" value="Mu-like_Pro"/>
    <property type="match status" value="1"/>
</dbReference>
<gene>
    <name evidence="1" type="ORF">GCM10017643_48440</name>
</gene>
<proteinExistence type="predicted"/>
<evidence type="ECO:0000313" key="2">
    <source>
        <dbReference type="Proteomes" id="UP001143370"/>
    </source>
</evidence>
<accession>A0A9W6N206</accession>
<sequence length="336" mass="34756">MSHRPATPAEPFATGVIAGELAALDAGGAAPAWIKVTPAGRVTTRDGRSYAFDPAALVARFTSDAISIPVDLDHSVPRKAMFGEAGTVVGWAPELEARADGLYARIDWLEAGKAALAARTHRFVSPTFHHDDVGNATWLHSVALVPAPALAMPAVASAGGSPQEDQPMLKKIAAALGLSDAADETACLSALASLKAETVSRAVHEQALASLSAATTAKDAAETTLTALTAEAHKKDVDALLDDALAKKKIIPAQRGEYASLCATPEGLKQIRALLEKTPANLQASTLDEREVPTAGGDINPATLAADAVAYQSKRAREGIRISTADAVLAVKEGKK</sequence>